<proteinExistence type="predicted"/>
<organism evidence="1 2">
    <name type="scientific">Kibdelosporangium lantanae</name>
    <dbReference type="NCBI Taxonomy" id="1497396"/>
    <lineage>
        <taxon>Bacteria</taxon>
        <taxon>Bacillati</taxon>
        <taxon>Actinomycetota</taxon>
        <taxon>Actinomycetes</taxon>
        <taxon>Pseudonocardiales</taxon>
        <taxon>Pseudonocardiaceae</taxon>
        <taxon>Kibdelosporangium</taxon>
    </lineage>
</organism>
<keyword evidence="2" id="KW-1185">Reference proteome</keyword>
<evidence type="ECO:0000313" key="1">
    <source>
        <dbReference type="EMBL" id="MFD1044661.1"/>
    </source>
</evidence>
<sequence length="58" mass="6568">MLRIVFTDRDLAAVRMATAPDPPADRIFRNVYAETNPLLEREREEYAAYLAGFEGGAH</sequence>
<name>A0ABW3M1V6_9PSEU</name>
<evidence type="ECO:0000313" key="2">
    <source>
        <dbReference type="Proteomes" id="UP001597045"/>
    </source>
</evidence>
<protein>
    <recommendedName>
        <fullName evidence="3">GNAT family N-acetyltransferase</fullName>
    </recommendedName>
</protein>
<reference evidence="2" key="1">
    <citation type="journal article" date="2019" name="Int. J. Syst. Evol. Microbiol.">
        <title>The Global Catalogue of Microorganisms (GCM) 10K type strain sequencing project: providing services to taxonomists for standard genome sequencing and annotation.</title>
        <authorList>
            <consortium name="The Broad Institute Genomics Platform"/>
            <consortium name="The Broad Institute Genome Sequencing Center for Infectious Disease"/>
            <person name="Wu L."/>
            <person name="Ma J."/>
        </authorList>
    </citation>
    <scope>NUCLEOTIDE SEQUENCE [LARGE SCALE GENOMIC DNA]</scope>
    <source>
        <strain evidence="2">JCM 31486</strain>
    </source>
</reference>
<gene>
    <name evidence="1" type="ORF">ACFQ1S_03165</name>
</gene>
<dbReference type="EMBL" id="JBHTIS010000097">
    <property type="protein sequence ID" value="MFD1044661.1"/>
    <property type="molecule type" value="Genomic_DNA"/>
</dbReference>
<evidence type="ECO:0008006" key="3">
    <source>
        <dbReference type="Google" id="ProtNLM"/>
    </source>
</evidence>
<comment type="caution">
    <text evidence="1">The sequence shown here is derived from an EMBL/GenBank/DDBJ whole genome shotgun (WGS) entry which is preliminary data.</text>
</comment>
<accession>A0ABW3M1V6</accession>
<dbReference type="Proteomes" id="UP001597045">
    <property type="component" value="Unassembled WGS sequence"/>
</dbReference>